<accession>A0A2H1VA31</accession>
<dbReference type="GO" id="GO:0005737">
    <property type="term" value="C:cytoplasm"/>
    <property type="evidence" value="ECO:0007669"/>
    <property type="project" value="TreeGrafter"/>
</dbReference>
<feature type="region of interest" description="Disordered" evidence="4">
    <location>
        <begin position="229"/>
        <end position="270"/>
    </location>
</feature>
<evidence type="ECO:0000313" key="5">
    <source>
        <dbReference type="EMBL" id="SOQ37242.1"/>
    </source>
</evidence>
<keyword evidence="2 3" id="KW-0175">Coiled coil</keyword>
<evidence type="ECO:0000256" key="1">
    <source>
        <dbReference type="ARBA" id="ARBA00007796"/>
    </source>
</evidence>
<dbReference type="GO" id="GO:0004860">
    <property type="term" value="F:protein kinase inhibitor activity"/>
    <property type="evidence" value="ECO:0007669"/>
    <property type="project" value="TreeGrafter"/>
</dbReference>
<dbReference type="GO" id="GO:0035556">
    <property type="term" value="P:intracellular signal transduction"/>
    <property type="evidence" value="ECO:0007669"/>
    <property type="project" value="InterPro"/>
</dbReference>
<dbReference type="PANTHER" id="PTHR19423:SF1">
    <property type="entry name" value="SH3 DOMAIN-BINDING PROTEIN 5"/>
    <property type="match status" value="1"/>
</dbReference>
<feature type="compositionally biased region" description="Low complexity" evidence="4">
    <location>
        <begin position="251"/>
        <end position="263"/>
    </location>
</feature>
<feature type="coiled-coil region" evidence="3">
    <location>
        <begin position="16"/>
        <end position="50"/>
    </location>
</feature>
<dbReference type="EMBL" id="ODYU01001265">
    <property type="protein sequence ID" value="SOQ37242.1"/>
    <property type="molecule type" value="Genomic_DNA"/>
</dbReference>
<proteinExistence type="inferred from homology"/>
<dbReference type="PANTHER" id="PTHR19423">
    <property type="entry name" value="SH3 DOMAIN-BINDING PROTEIN 5"/>
    <property type="match status" value="1"/>
</dbReference>
<evidence type="ECO:0000256" key="4">
    <source>
        <dbReference type="SAM" id="MobiDB-lite"/>
    </source>
</evidence>
<evidence type="ECO:0000256" key="2">
    <source>
        <dbReference type="ARBA" id="ARBA00023054"/>
    </source>
</evidence>
<gene>
    <name evidence="5" type="ORF">SFRICE_009427</name>
</gene>
<evidence type="ECO:0000256" key="3">
    <source>
        <dbReference type="SAM" id="Coils"/>
    </source>
</evidence>
<protein>
    <submittedName>
        <fullName evidence="5">SFRICE_009427</fullName>
    </submittedName>
</protein>
<dbReference type="InterPro" id="IPR007940">
    <property type="entry name" value="SH3BP5"/>
</dbReference>
<organism evidence="5">
    <name type="scientific">Spodoptera frugiperda</name>
    <name type="common">Fall armyworm</name>
    <dbReference type="NCBI Taxonomy" id="7108"/>
    <lineage>
        <taxon>Eukaryota</taxon>
        <taxon>Metazoa</taxon>
        <taxon>Ecdysozoa</taxon>
        <taxon>Arthropoda</taxon>
        <taxon>Hexapoda</taxon>
        <taxon>Insecta</taxon>
        <taxon>Pterygota</taxon>
        <taxon>Neoptera</taxon>
        <taxon>Endopterygota</taxon>
        <taxon>Lepidoptera</taxon>
        <taxon>Glossata</taxon>
        <taxon>Ditrysia</taxon>
        <taxon>Noctuoidea</taxon>
        <taxon>Noctuidae</taxon>
        <taxon>Amphipyrinae</taxon>
        <taxon>Spodoptera</taxon>
    </lineage>
</organism>
<sequence>MNDSAAECSEALDPRVQIELERLNTATDEINRLEVELDEARLAFRRLLAEGHLRIQQLTKKLGTSVHKARPYYEARFRANITSQELQTATVAYDKANSAHAAAREMVYLAEQGLARLAEGGAGVTLDPAWQEMLNHATHRVNQAESDRAHATVTQRTRAAAHRAASTLVHQLQSSLKRHIAKSRPYFEEKARINAALEAQKARIQTLEEQVADAKQQYSSALRNLERISDEIHKHRSRRQSARNEMDRSTTTDTASDTNTTSSDKLEELCESSTEASVREWLRRAADHQRPRQLPDCDTWTEIDLDYSSPEEVSFEKCSLRARSTPEKWSPPSPVESRASAAEPRRIIRTAPRTHVLREDLDRPRRQSLDALLHDTGEKVKEMFQGLSLFGERRGSMSVPRTPRRAASPRAASSHSDDRYSDTDSLASVEMLTDDQIASLMLDAQLEAVCERLAGVAVVLFAAENYVISNRAVERPASYASHATDFSLSCIETHTTASADPHRTDRIIGNAYMRCVPMTSYGTPMSKIRVKVTRNNDLWITQRVAPCGNRIRYMLRGSQPSQRANRAALLNGSPDGKKSLPPDIRNTRDRCALLRCCGCVWLPPIKFIETHILALVETDSAKLCFLYGKKRDIDETHTTASTDPHRTDRIISNAY</sequence>
<feature type="region of interest" description="Disordered" evidence="4">
    <location>
        <begin position="324"/>
        <end position="343"/>
    </location>
</feature>
<name>A0A2H1VA31_SPOFR</name>
<dbReference type="Pfam" id="PF05276">
    <property type="entry name" value="SH3BP5"/>
    <property type="match status" value="1"/>
</dbReference>
<feature type="region of interest" description="Disordered" evidence="4">
    <location>
        <begin position="394"/>
        <end position="422"/>
    </location>
</feature>
<dbReference type="AlphaFoldDB" id="A0A2H1VA31"/>
<comment type="similarity">
    <text evidence="1">Belongs to the SH3BP5 family.</text>
</comment>
<reference evidence="5" key="1">
    <citation type="submission" date="2016-07" db="EMBL/GenBank/DDBJ databases">
        <authorList>
            <person name="Bretaudeau A."/>
        </authorList>
    </citation>
    <scope>NUCLEOTIDE SEQUENCE</scope>
    <source>
        <strain evidence="5">Rice</strain>
        <tissue evidence="5">Whole body</tissue>
    </source>
</reference>
<feature type="compositionally biased region" description="Low complexity" evidence="4">
    <location>
        <begin position="398"/>
        <end position="414"/>
    </location>
</feature>